<evidence type="ECO:0000256" key="2">
    <source>
        <dbReference type="PROSITE-ProRule" id="PRU00335"/>
    </source>
</evidence>
<dbReference type="SUPFAM" id="SSF46689">
    <property type="entry name" value="Homeodomain-like"/>
    <property type="match status" value="1"/>
</dbReference>
<dbReference type="Pfam" id="PF08359">
    <property type="entry name" value="TetR_C_4"/>
    <property type="match status" value="1"/>
</dbReference>
<evidence type="ECO:0000256" key="1">
    <source>
        <dbReference type="ARBA" id="ARBA00023125"/>
    </source>
</evidence>
<feature type="DNA-binding region" description="H-T-H motif" evidence="2">
    <location>
        <begin position="29"/>
        <end position="48"/>
    </location>
</feature>
<dbReference type="PANTHER" id="PTHR30055">
    <property type="entry name" value="HTH-TYPE TRANSCRIPTIONAL REGULATOR RUTR"/>
    <property type="match status" value="1"/>
</dbReference>
<dbReference type="InterPro" id="IPR001647">
    <property type="entry name" value="HTH_TetR"/>
</dbReference>
<dbReference type="InterPro" id="IPR009057">
    <property type="entry name" value="Homeodomain-like_sf"/>
</dbReference>
<name>A0A9X4QV58_9BACL</name>
<evidence type="ECO:0000313" key="4">
    <source>
        <dbReference type="EMBL" id="MDG0812083.1"/>
    </source>
</evidence>
<dbReference type="SUPFAM" id="SSF48498">
    <property type="entry name" value="Tetracyclin repressor-like, C-terminal domain"/>
    <property type="match status" value="1"/>
</dbReference>
<dbReference type="PROSITE" id="PS50977">
    <property type="entry name" value="HTH_TETR_2"/>
    <property type="match status" value="1"/>
</dbReference>
<feature type="domain" description="HTH tetR-type" evidence="3">
    <location>
        <begin position="6"/>
        <end position="66"/>
    </location>
</feature>
<dbReference type="GO" id="GO:0003700">
    <property type="term" value="F:DNA-binding transcription factor activity"/>
    <property type="evidence" value="ECO:0007669"/>
    <property type="project" value="TreeGrafter"/>
</dbReference>
<keyword evidence="1 2" id="KW-0238">DNA-binding</keyword>
<dbReference type="Pfam" id="PF00440">
    <property type="entry name" value="TetR_N"/>
    <property type="match status" value="1"/>
</dbReference>
<reference evidence="4" key="1">
    <citation type="submission" date="2022-10" db="EMBL/GenBank/DDBJ databases">
        <title>Comparative genomic analysis of Cohnella hashimotonis sp. nov., isolated from the International Space Station.</title>
        <authorList>
            <person name="Simpson A."/>
            <person name="Venkateswaran K."/>
        </authorList>
    </citation>
    <scope>NUCLEOTIDE SEQUENCE</scope>
    <source>
        <strain evidence="4">DSM 28161</strain>
    </source>
</reference>
<dbReference type="PANTHER" id="PTHR30055:SF195">
    <property type="entry name" value="FATTY ACID METABOLISM REGULATOR PROTEIN"/>
    <property type="match status" value="1"/>
</dbReference>
<dbReference type="RefSeq" id="WP_277535188.1">
    <property type="nucleotide sequence ID" value="NZ_JAPDIA010000008.1"/>
</dbReference>
<gene>
    <name evidence="4" type="ORF">OMP40_24025</name>
</gene>
<dbReference type="InterPro" id="IPR036271">
    <property type="entry name" value="Tet_transcr_reg_TetR-rel_C_sf"/>
</dbReference>
<dbReference type="InterPro" id="IPR013570">
    <property type="entry name" value="Tscrpt_reg_YsiA_C"/>
</dbReference>
<dbReference type="InterPro" id="IPR050109">
    <property type="entry name" value="HTH-type_TetR-like_transc_reg"/>
</dbReference>
<dbReference type="Proteomes" id="UP001153404">
    <property type="component" value="Unassembled WGS sequence"/>
</dbReference>
<comment type="caution">
    <text evidence="4">The sequence shown here is derived from an EMBL/GenBank/DDBJ whole genome shotgun (WGS) entry which is preliminary data.</text>
</comment>
<keyword evidence="5" id="KW-1185">Reference proteome</keyword>
<dbReference type="GO" id="GO:0000976">
    <property type="term" value="F:transcription cis-regulatory region binding"/>
    <property type="evidence" value="ECO:0007669"/>
    <property type="project" value="TreeGrafter"/>
</dbReference>
<organism evidence="4 5">
    <name type="scientific">Cohnella rhizosphaerae</name>
    <dbReference type="NCBI Taxonomy" id="1457232"/>
    <lineage>
        <taxon>Bacteria</taxon>
        <taxon>Bacillati</taxon>
        <taxon>Bacillota</taxon>
        <taxon>Bacilli</taxon>
        <taxon>Bacillales</taxon>
        <taxon>Paenibacillaceae</taxon>
        <taxon>Cohnella</taxon>
    </lineage>
</organism>
<accession>A0A9X4QV58</accession>
<sequence length="209" mass="23464">MAVGRLQKFEGILDAAVKVFAERGYRGSQISRIAKEAGVADGTIYLYFKNKEDILVSLFRERLGALIGKFEYAVRASKTAEEALRLICELHFAELERHPLLAHVTQIELRQSAFELRKEIGKTLKPYLLLIEGVLLRGIADGAFRPEIDVKLSRQLIFGAMDEAVSSWLLSERKYALAAQVDGTVDFFCARCGPEVDAQNERPFFPSPQ</sequence>
<evidence type="ECO:0000313" key="5">
    <source>
        <dbReference type="Proteomes" id="UP001153404"/>
    </source>
</evidence>
<dbReference type="Gene3D" id="1.10.10.60">
    <property type="entry name" value="Homeodomain-like"/>
    <property type="match status" value="1"/>
</dbReference>
<dbReference type="Gene3D" id="1.10.357.10">
    <property type="entry name" value="Tetracycline Repressor, domain 2"/>
    <property type="match status" value="1"/>
</dbReference>
<proteinExistence type="predicted"/>
<evidence type="ECO:0000259" key="3">
    <source>
        <dbReference type="PROSITE" id="PS50977"/>
    </source>
</evidence>
<dbReference type="EMBL" id="JAPDIA010000008">
    <property type="protein sequence ID" value="MDG0812083.1"/>
    <property type="molecule type" value="Genomic_DNA"/>
</dbReference>
<dbReference type="AlphaFoldDB" id="A0A9X4QV58"/>
<protein>
    <submittedName>
        <fullName evidence="4">TetR family transcriptional regulator</fullName>
    </submittedName>
</protein>
<dbReference type="PRINTS" id="PR00455">
    <property type="entry name" value="HTHTETR"/>
</dbReference>